<gene>
    <name evidence="2" type="ORF">PIB30_007749</name>
</gene>
<keyword evidence="3" id="KW-1185">Reference proteome</keyword>
<dbReference type="EMBL" id="JASCZI010241672">
    <property type="protein sequence ID" value="MED6204278.1"/>
    <property type="molecule type" value="Genomic_DNA"/>
</dbReference>
<name>A0ABU6Y6C5_9FABA</name>
<proteinExistence type="predicted"/>
<feature type="compositionally biased region" description="Basic and acidic residues" evidence="1">
    <location>
        <begin position="55"/>
        <end position="85"/>
    </location>
</feature>
<dbReference type="Proteomes" id="UP001341840">
    <property type="component" value="Unassembled WGS sequence"/>
</dbReference>
<feature type="region of interest" description="Disordered" evidence="1">
    <location>
        <begin position="50"/>
        <end position="85"/>
    </location>
</feature>
<comment type="caution">
    <text evidence="2">The sequence shown here is derived from an EMBL/GenBank/DDBJ whole genome shotgun (WGS) entry which is preliminary data.</text>
</comment>
<protein>
    <submittedName>
        <fullName evidence="2">Uncharacterized protein</fullName>
    </submittedName>
</protein>
<sequence>MRNPVATTADGDAAVQNSATMTTVSGFRDQWARRFVSPIGATPPPLLASVFPWDRGGDAEEQSRDRLEPRQRLRPEAHSSGHCDKASATTTSFFFDLGPPGFLSYV</sequence>
<evidence type="ECO:0000313" key="3">
    <source>
        <dbReference type="Proteomes" id="UP001341840"/>
    </source>
</evidence>
<organism evidence="2 3">
    <name type="scientific">Stylosanthes scabra</name>
    <dbReference type="NCBI Taxonomy" id="79078"/>
    <lineage>
        <taxon>Eukaryota</taxon>
        <taxon>Viridiplantae</taxon>
        <taxon>Streptophyta</taxon>
        <taxon>Embryophyta</taxon>
        <taxon>Tracheophyta</taxon>
        <taxon>Spermatophyta</taxon>
        <taxon>Magnoliopsida</taxon>
        <taxon>eudicotyledons</taxon>
        <taxon>Gunneridae</taxon>
        <taxon>Pentapetalae</taxon>
        <taxon>rosids</taxon>
        <taxon>fabids</taxon>
        <taxon>Fabales</taxon>
        <taxon>Fabaceae</taxon>
        <taxon>Papilionoideae</taxon>
        <taxon>50 kb inversion clade</taxon>
        <taxon>dalbergioids sensu lato</taxon>
        <taxon>Dalbergieae</taxon>
        <taxon>Pterocarpus clade</taxon>
        <taxon>Stylosanthes</taxon>
    </lineage>
</organism>
<accession>A0ABU6Y6C5</accession>
<reference evidence="2 3" key="1">
    <citation type="journal article" date="2023" name="Plants (Basel)">
        <title>Bridging the Gap: Combining Genomics and Transcriptomics Approaches to Understand Stylosanthes scabra, an Orphan Legume from the Brazilian Caatinga.</title>
        <authorList>
            <person name="Ferreira-Neto J.R.C."/>
            <person name="da Silva M.D."/>
            <person name="Binneck E."/>
            <person name="de Melo N.F."/>
            <person name="da Silva R.H."/>
            <person name="de Melo A.L.T.M."/>
            <person name="Pandolfi V."/>
            <person name="Bustamante F.O."/>
            <person name="Brasileiro-Vidal A.C."/>
            <person name="Benko-Iseppon A.M."/>
        </authorList>
    </citation>
    <scope>NUCLEOTIDE SEQUENCE [LARGE SCALE GENOMIC DNA]</scope>
    <source>
        <tissue evidence="2">Leaves</tissue>
    </source>
</reference>
<evidence type="ECO:0000313" key="2">
    <source>
        <dbReference type="EMBL" id="MED6204278.1"/>
    </source>
</evidence>
<evidence type="ECO:0000256" key="1">
    <source>
        <dbReference type="SAM" id="MobiDB-lite"/>
    </source>
</evidence>